<dbReference type="AlphaFoldDB" id="A0A8J7VV87"/>
<dbReference type="SMART" id="SM01043">
    <property type="entry name" value="BTAD"/>
    <property type="match status" value="1"/>
</dbReference>
<keyword evidence="5" id="KW-1185">Reference proteome</keyword>
<dbReference type="PANTHER" id="PTHR35807">
    <property type="entry name" value="TRANSCRIPTIONAL REGULATOR REDD-RELATED"/>
    <property type="match status" value="1"/>
</dbReference>
<dbReference type="Gene3D" id="1.10.10.10">
    <property type="entry name" value="Winged helix-like DNA-binding domain superfamily/Winged helix DNA-binding domain"/>
    <property type="match status" value="1"/>
</dbReference>
<reference evidence="3" key="2">
    <citation type="submission" date="2021-04" db="EMBL/GenBank/DDBJ databases">
        <authorList>
            <person name="Karlyshev A.V."/>
        </authorList>
    </citation>
    <scope>NUCLEOTIDE SEQUENCE</scope>
    <source>
        <strain evidence="3">LMG 29479</strain>
    </source>
</reference>
<evidence type="ECO:0000313" key="4">
    <source>
        <dbReference type="EMBL" id="MBS7456805.1"/>
    </source>
</evidence>
<evidence type="ECO:0000313" key="3">
    <source>
        <dbReference type="EMBL" id="MBR0563554.1"/>
    </source>
</evidence>
<feature type="domain" description="Bacterial transcriptional activator" evidence="2">
    <location>
        <begin position="95"/>
        <end position="245"/>
    </location>
</feature>
<dbReference type="Gene3D" id="1.25.40.10">
    <property type="entry name" value="Tetratricopeptide repeat domain"/>
    <property type="match status" value="1"/>
</dbReference>
<dbReference type="RefSeq" id="WP_211927457.1">
    <property type="nucleotide sequence ID" value="NZ_JAGQFT020000003.1"/>
</dbReference>
<evidence type="ECO:0000259" key="2">
    <source>
        <dbReference type="SMART" id="SM01043"/>
    </source>
</evidence>
<dbReference type="EMBL" id="JAGQFT020000003">
    <property type="protein sequence ID" value="MBS7456805.1"/>
    <property type="molecule type" value="Genomic_DNA"/>
</dbReference>
<dbReference type="InterPro" id="IPR036388">
    <property type="entry name" value="WH-like_DNA-bd_sf"/>
</dbReference>
<protein>
    <recommendedName>
        <fullName evidence="2">Bacterial transcriptional activator domain-containing protein</fullName>
    </recommendedName>
</protein>
<dbReference type="Proteomes" id="UP000675747">
    <property type="component" value="Unassembled WGS sequence"/>
</dbReference>
<proteinExistence type="predicted"/>
<feature type="region of interest" description="Disordered" evidence="1">
    <location>
        <begin position="1019"/>
        <end position="1041"/>
    </location>
</feature>
<accession>A0A8J7VV87</accession>
<gene>
    <name evidence="4" type="ORF">KB893_006620</name>
    <name evidence="3" type="ORF">KB893_13670</name>
</gene>
<dbReference type="SUPFAM" id="SSF48452">
    <property type="entry name" value="TPR-like"/>
    <property type="match status" value="1"/>
</dbReference>
<dbReference type="Pfam" id="PF03704">
    <property type="entry name" value="BTAD"/>
    <property type="match status" value="1"/>
</dbReference>
<name>A0A8J7VV87_9GAMM</name>
<dbReference type="InterPro" id="IPR005158">
    <property type="entry name" value="BTAD"/>
</dbReference>
<organism evidence="3">
    <name type="scientific">Coralloluteibacterium stylophorae</name>
    <dbReference type="NCBI Taxonomy" id="1776034"/>
    <lineage>
        <taxon>Bacteria</taxon>
        <taxon>Pseudomonadati</taxon>
        <taxon>Pseudomonadota</taxon>
        <taxon>Gammaproteobacteria</taxon>
        <taxon>Lysobacterales</taxon>
        <taxon>Lysobacteraceae</taxon>
        <taxon>Coralloluteibacterium</taxon>
    </lineage>
</organism>
<sequence length="1041" mass="109023">MSMVHLLAEGALVAAPGHARARPFAYRKGWALLGYLAMAPQRRHARGELACLLWPDLAETSARTNLRQVLADLNLSLAGVGLGGLVRADKQWIGLDADLAHRAVDVLMLDAAHAAQGPVDDALRRAGWVAGDLLQGMALPGCDDYEDWLRAARELVRVRAGAYLACLRDRLAREARRPEAIDVARRLAALDDWNESHLRALMSLLAEDGRRREALRCYARLRDGLRDELGAAPEAATIALHARIAADLDAEAAQASAPVPRPAAGPAAAVARADDGSRRFVALVYCDLRNAKPDAVEARCLEQAAAALRGAGAAVLTAGGRTLLGCFGLGPGGHADPAVAAADAALAVRQALGDGVAQAIECGLVASGFQGDYEARHGGLAARTTTLCMRARAGEIVLGRVAAGCVAARRNLLPLGQEGDAEPSLWRLVPGVPAEAPLLPFVGRREALRMLADCLARARAGARISLRIEGGEGSGRRRLLREFIDGIAADPALRVRAPHLPEPASMPDGPLAEVIVVDDGADAAADAPAPVAAAGLLQLLVEAPSAEPVPAGTQRLRLGPLSAEETRAFAGMLVLVRGIDPQRVQAACARGGGYPADIEALAAVPPSVGEVPASRMGALQREIDRCGRDAQVLRTIALLDGDATRSRLAALLEEGTDVGAAVARLWERDLLEDHDGRLRIQRPLLRAVAVATGNPAWRKRMHRDIAALLSVQSADAATLAVHTEGAGDELAAMLWWREAARGARARGALGDAVQALRQAARVHAAAHGDAATAVAIALELATALALFEGAGAPACGAVLDEALERARDAHPEALRAVRALRALLGLLARPRGRAAREIEALEASAAGGRDWVRACAEAALALRRRRADAPLDAVPADAGEAPALALLPEPRVCALLVEAWRASARGDTTAARAHAEHAAALACALDPAARCLTLLEAAQVLRAAGCLQTALTLLDRLRSESRRNGFAAVERAGELVALSIRIRTGDAADAHALLAACAQDGVRRDPRLRALARAALRSCGESGPRPSRRRLSLRGDTSLQR</sequence>
<evidence type="ECO:0000256" key="1">
    <source>
        <dbReference type="SAM" id="MobiDB-lite"/>
    </source>
</evidence>
<dbReference type="EMBL" id="JAGQFT010000146">
    <property type="protein sequence ID" value="MBR0563554.1"/>
    <property type="molecule type" value="Genomic_DNA"/>
</dbReference>
<comment type="caution">
    <text evidence="3">The sequence shown here is derived from an EMBL/GenBank/DDBJ whole genome shotgun (WGS) entry which is preliminary data.</text>
</comment>
<dbReference type="InterPro" id="IPR051677">
    <property type="entry name" value="AfsR-DnrI-RedD_regulator"/>
</dbReference>
<reference evidence="4 5" key="1">
    <citation type="journal article" date="2021" name="Microbiol. Resour. Announc.">
        <title>Draft Genome Sequence of Coralloluteibacterium stylophorae LMG 29479T.</title>
        <authorList>
            <person name="Karlyshev A.V."/>
            <person name="Kudryashova E.B."/>
            <person name="Ariskina E.V."/>
            <person name="Conroy A.P."/>
            <person name="Abidueva E.Y."/>
        </authorList>
    </citation>
    <scope>NUCLEOTIDE SEQUENCE [LARGE SCALE GENOMIC DNA]</scope>
    <source>
        <strain evidence="4 5">LMG 29479</strain>
    </source>
</reference>
<evidence type="ECO:0000313" key="5">
    <source>
        <dbReference type="Proteomes" id="UP000675747"/>
    </source>
</evidence>
<dbReference type="InterPro" id="IPR011990">
    <property type="entry name" value="TPR-like_helical_dom_sf"/>
</dbReference>